<comment type="caution">
    <text evidence="1">The sequence shown here is derived from an EMBL/GenBank/DDBJ whole genome shotgun (WGS) entry which is preliminary data.</text>
</comment>
<gene>
    <name evidence="1" type="ORF">ATANTOWER_022190</name>
</gene>
<evidence type="ECO:0000313" key="1">
    <source>
        <dbReference type="EMBL" id="MED6243549.1"/>
    </source>
</evidence>
<protein>
    <submittedName>
        <fullName evidence="1">Uncharacterized protein</fullName>
    </submittedName>
</protein>
<organism evidence="1 2">
    <name type="scientific">Ataeniobius toweri</name>
    <dbReference type="NCBI Taxonomy" id="208326"/>
    <lineage>
        <taxon>Eukaryota</taxon>
        <taxon>Metazoa</taxon>
        <taxon>Chordata</taxon>
        <taxon>Craniata</taxon>
        <taxon>Vertebrata</taxon>
        <taxon>Euteleostomi</taxon>
        <taxon>Actinopterygii</taxon>
        <taxon>Neopterygii</taxon>
        <taxon>Teleostei</taxon>
        <taxon>Neoteleostei</taxon>
        <taxon>Acanthomorphata</taxon>
        <taxon>Ovalentaria</taxon>
        <taxon>Atherinomorphae</taxon>
        <taxon>Cyprinodontiformes</taxon>
        <taxon>Goodeidae</taxon>
        <taxon>Ataeniobius</taxon>
    </lineage>
</organism>
<accession>A0ABU7B1V2</accession>
<reference evidence="1 2" key="1">
    <citation type="submission" date="2021-07" db="EMBL/GenBank/DDBJ databases">
        <authorList>
            <person name="Palmer J.M."/>
        </authorList>
    </citation>
    <scope>NUCLEOTIDE SEQUENCE [LARGE SCALE GENOMIC DNA]</scope>
    <source>
        <strain evidence="1 2">AT_MEX2019</strain>
        <tissue evidence="1">Muscle</tissue>
    </source>
</reference>
<evidence type="ECO:0000313" key="2">
    <source>
        <dbReference type="Proteomes" id="UP001345963"/>
    </source>
</evidence>
<keyword evidence="2" id="KW-1185">Reference proteome</keyword>
<sequence length="99" mass="11183">MIQLKGENVFSNSNHYQQSAASCPRCVGLYTSDSMMVLFPGREAKHTQLVYVCVFVCLGGTGGFPSRKLNNLVFISITFYIKYIFKSLWKSSFQLRLGL</sequence>
<proteinExistence type="predicted"/>
<dbReference type="Proteomes" id="UP001345963">
    <property type="component" value="Unassembled WGS sequence"/>
</dbReference>
<dbReference type="PROSITE" id="PS51257">
    <property type="entry name" value="PROKAR_LIPOPROTEIN"/>
    <property type="match status" value="1"/>
</dbReference>
<name>A0ABU7B1V2_9TELE</name>
<dbReference type="EMBL" id="JAHUTI010034323">
    <property type="protein sequence ID" value="MED6243549.1"/>
    <property type="molecule type" value="Genomic_DNA"/>
</dbReference>